<feature type="transmembrane region" description="Helical" evidence="7">
    <location>
        <begin position="82"/>
        <end position="106"/>
    </location>
</feature>
<feature type="transmembrane region" description="Helical" evidence="7">
    <location>
        <begin position="376"/>
        <end position="397"/>
    </location>
</feature>
<feature type="transmembrane region" description="Helical" evidence="7">
    <location>
        <begin position="127"/>
        <end position="146"/>
    </location>
</feature>
<dbReference type="Gene3D" id="1.20.1250.20">
    <property type="entry name" value="MFS general substrate transporter like domains"/>
    <property type="match status" value="1"/>
</dbReference>
<sequence>MPKGFYFLIGAQFASGLADNALLILGIYFLNEQGYPGWWAPLLKFSLTLAYVLLASVVGPLADAFSKSRLMACMNALKMAGVLLLLAGVHPLFAFALIGLAASVYAPAKYGLATEAVPARLLVRANAWIEVSMVLSVIFGIALGGALTGLSEVSAPIVFVVSTQTWPAMAVVIGVYLTAAMLNVGLIPMDKRGPIEPLTWHAVRIGTFWKSNQKLWRDPLGGVSLYVTTLYWGVGAVMQFAVLLWAQGSLGMTLKFGAYLQALVAVGVVFGAYMAGRSFKLHSARQALPWGLWLAVLLPLMVTISNLWLAIALLLCVGVAGGMLLVPMNALLQHRGMQVLSSGRSIAVQGFNENLSVLLMLAAYSALLAFGMSLTYIMLLLAVLLVAGIAPLCLLLWRQFR</sequence>
<keyword evidence="5 7" id="KW-1133">Transmembrane helix</keyword>
<feature type="transmembrane region" description="Helical" evidence="7">
    <location>
        <begin position="6"/>
        <end position="30"/>
    </location>
</feature>
<keyword evidence="3" id="KW-1003">Cell membrane</keyword>
<dbReference type="PANTHER" id="PTHR43266">
    <property type="entry name" value="MACROLIDE-EFFLUX PROTEIN"/>
    <property type="match status" value="1"/>
</dbReference>
<feature type="transmembrane region" description="Helical" evidence="7">
    <location>
        <begin position="166"/>
        <end position="187"/>
    </location>
</feature>
<dbReference type="RefSeq" id="WP_108401443.1">
    <property type="nucleotide sequence ID" value="NZ_NESP01000001.1"/>
</dbReference>
<evidence type="ECO:0000256" key="3">
    <source>
        <dbReference type="ARBA" id="ARBA00022475"/>
    </source>
</evidence>
<dbReference type="Proteomes" id="UP000251341">
    <property type="component" value="Unassembled WGS sequence"/>
</dbReference>
<protein>
    <submittedName>
        <fullName evidence="8">Lysophospholipid transporter LplT</fullName>
    </submittedName>
</protein>
<dbReference type="GO" id="GO:0022857">
    <property type="term" value="F:transmembrane transporter activity"/>
    <property type="evidence" value="ECO:0007669"/>
    <property type="project" value="InterPro"/>
</dbReference>
<evidence type="ECO:0000256" key="4">
    <source>
        <dbReference type="ARBA" id="ARBA00022692"/>
    </source>
</evidence>
<feature type="transmembrane region" description="Helical" evidence="7">
    <location>
        <begin position="353"/>
        <end position="370"/>
    </location>
</feature>
<dbReference type="GO" id="GO:0005886">
    <property type="term" value="C:plasma membrane"/>
    <property type="evidence" value="ECO:0007669"/>
    <property type="project" value="UniProtKB-SubCell"/>
</dbReference>
<comment type="caution">
    <text evidence="8">The sequence shown here is derived from an EMBL/GenBank/DDBJ whole genome shotgun (WGS) entry which is preliminary data.</text>
</comment>
<dbReference type="NCBIfam" id="NF008397">
    <property type="entry name" value="PRK11195.1"/>
    <property type="match status" value="1"/>
</dbReference>
<reference evidence="8 9" key="1">
    <citation type="submission" date="2017-04" db="EMBL/GenBank/DDBJ databases">
        <title>Unexpected and diverse lifestyles within the genus Limnohabitans.</title>
        <authorList>
            <person name="Kasalicky V."/>
            <person name="Mehrshad M."/>
            <person name="Andrei S.-A."/>
            <person name="Salcher M."/>
            <person name="Kratochvilova H."/>
            <person name="Simek K."/>
            <person name="Ghai R."/>
        </authorList>
    </citation>
    <scope>NUCLEOTIDE SEQUENCE [LARGE SCALE GENOMIC DNA]</scope>
    <source>
        <strain evidence="8 9">MWH-C5</strain>
    </source>
</reference>
<keyword evidence="9" id="KW-1185">Reference proteome</keyword>
<evidence type="ECO:0000313" key="8">
    <source>
        <dbReference type="EMBL" id="PUE58288.1"/>
    </source>
</evidence>
<feature type="transmembrane region" description="Helical" evidence="7">
    <location>
        <begin position="310"/>
        <end position="332"/>
    </location>
</feature>
<evidence type="ECO:0000256" key="6">
    <source>
        <dbReference type="ARBA" id="ARBA00023136"/>
    </source>
</evidence>
<proteinExistence type="predicted"/>
<feature type="transmembrane region" description="Helical" evidence="7">
    <location>
        <begin position="258"/>
        <end position="275"/>
    </location>
</feature>
<keyword evidence="6 7" id="KW-0472">Membrane</keyword>
<dbReference type="AlphaFoldDB" id="A0A315ENB6"/>
<dbReference type="SUPFAM" id="SSF103473">
    <property type="entry name" value="MFS general substrate transporter"/>
    <property type="match status" value="1"/>
</dbReference>
<keyword evidence="2" id="KW-0813">Transport</keyword>
<feature type="transmembrane region" description="Helical" evidence="7">
    <location>
        <begin position="287"/>
        <end position="304"/>
    </location>
</feature>
<dbReference type="Pfam" id="PF07690">
    <property type="entry name" value="MFS_1"/>
    <property type="match status" value="1"/>
</dbReference>
<feature type="transmembrane region" description="Helical" evidence="7">
    <location>
        <begin position="42"/>
        <end position="62"/>
    </location>
</feature>
<dbReference type="InterPro" id="IPR011701">
    <property type="entry name" value="MFS"/>
</dbReference>
<evidence type="ECO:0000256" key="5">
    <source>
        <dbReference type="ARBA" id="ARBA00022989"/>
    </source>
</evidence>
<dbReference type="EMBL" id="NESP01000001">
    <property type="protein sequence ID" value="PUE58288.1"/>
    <property type="molecule type" value="Genomic_DNA"/>
</dbReference>
<evidence type="ECO:0000256" key="2">
    <source>
        <dbReference type="ARBA" id="ARBA00022448"/>
    </source>
</evidence>
<evidence type="ECO:0000256" key="7">
    <source>
        <dbReference type="SAM" id="Phobius"/>
    </source>
</evidence>
<name>A0A315ENB6_9BURK</name>
<dbReference type="PANTHER" id="PTHR43266:SF2">
    <property type="entry name" value="MAJOR FACILITATOR SUPERFAMILY (MFS) PROFILE DOMAIN-CONTAINING PROTEIN"/>
    <property type="match status" value="1"/>
</dbReference>
<evidence type="ECO:0000313" key="9">
    <source>
        <dbReference type="Proteomes" id="UP000251341"/>
    </source>
</evidence>
<evidence type="ECO:0000256" key="1">
    <source>
        <dbReference type="ARBA" id="ARBA00004651"/>
    </source>
</evidence>
<feature type="transmembrane region" description="Helical" evidence="7">
    <location>
        <begin position="223"/>
        <end position="246"/>
    </location>
</feature>
<keyword evidence="4 7" id="KW-0812">Transmembrane</keyword>
<organism evidence="8 9">
    <name type="scientific">Limnohabitans curvus</name>
    <dbReference type="NCBI Taxonomy" id="323423"/>
    <lineage>
        <taxon>Bacteria</taxon>
        <taxon>Pseudomonadati</taxon>
        <taxon>Pseudomonadota</taxon>
        <taxon>Betaproteobacteria</taxon>
        <taxon>Burkholderiales</taxon>
        <taxon>Comamonadaceae</taxon>
        <taxon>Limnohabitans</taxon>
    </lineage>
</organism>
<gene>
    <name evidence="8" type="ORF">B9Z44_00920</name>
</gene>
<dbReference type="InterPro" id="IPR036259">
    <property type="entry name" value="MFS_trans_sf"/>
</dbReference>
<accession>A0A315ENB6</accession>
<comment type="subcellular location">
    <subcellularLocation>
        <location evidence="1">Cell membrane</location>
        <topology evidence="1">Multi-pass membrane protein</topology>
    </subcellularLocation>
</comment>